<evidence type="ECO:0000256" key="5">
    <source>
        <dbReference type="ARBA" id="ARBA00011738"/>
    </source>
</evidence>
<dbReference type="InterPro" id="IPR001736">
    <property type="entry name" value="PLipase_D/transphosphatidylase"/>
</dbReference>
<dbReference type="GO" id="GO:0005576">
    <property type="term" value="C:extracellular region"/>
    <property type="evidence" value="ECO:0007669"/>
    <property type="project" value="UniProtKB-SubCell"/>
</dbReference>
<dbReference type="InterPro" id="IPR051406">
    <property type="entry name" value="PLD_domain"/>
</dbReference>
<evidence type="ECO:0000256" key="4">
    <source>
        <dbReference type="ARBA" id="ARBA00008664"/>
    </source>
</evidence>
<dbReference type="AlphaFoldDB" id="A0A0B7J0D5"/>
<evidence type="ECO:0000256" key="11">
    <source>
        <dbReference type="ARBA" id="ARBA00022963"/>
    </source>
</evidence>
<comment type="subcellular location">
    <subcellularLocation>
        <location evidence="3">Secreted</location>
    </subcellularLocation>
</comment>
<dbReference type="GO" id="GO:0006793">
    <property type="term" value="P:phosphorus metabolic process"/>
    <property type="evidence" value="ECO:0007669"/>
    <property type="project" value="UniProtKB-ARBA"/>
</dbReference>
<dbReference type="SUPFAM" id="SSF56024">
    <property type="entry name" value="Phospholipase D/nuclease"/>
    <property type="match status" value="1"/>
</dbReference>
<evidence type="ECO:0000256" key="12">
    <source>
        <dbReference type="ARBA" id="ARBA00023026"/>
    </source>
</evidence>
<dbReference type="RefSeq" id="WP_023508322.1">
    <property type="nucleotide sequence ID" value="NZ_LN794217.1"/>
</dbReference>
<feature type="domain" description="PLD phosphodiesterase" evidence="16">
    <location>
        <begin position="158"/>
        <end position="185"/>
    </location>
</feature>
<dbReference type="Gene3D" id="3.30.870.10">
    <property type="entry name" value="Endonuclease Chain A"/>
    <property type="match status" value="1"/>
</dbReference>
<keyword evidence="15" id="KW-0812">Transmembrane</keyword>
<evidence type="ECO:0000313" key="17">
    <source>
        <dbReference type="EMBL" id="CEO17526.1"/>
    </source>
</evidence>
<protein>
    <recommendedName>
        <fullName evidence="7">Phospholipase D</fullName>
        <ecNumber evidence="6">3.1.4.4</ecNumber>
    </recommendedName>
    <alternativeName>
        <fullName evidence="14">Choline phosphatase</fullName>
    </alternativeName>
</protein>
<accession>A0A0B7J0D5</accession>
<dbReference type="GO" id="GO:0016042">
    <property type="term" value="P:lipid catabolic process"/>
    <property type="evidence" value="ECO:0007669"/>
    <property type="project" value="UniProtKB-KW"/>
</dbReference>
<dbReference type="EMBL" id="LN794217">
    <property type="protein sequence ID" value="CEO17526.1"/>
    <property type="molecule type" value="Genomic_DNA"/>
</dbReference>
<dbReference type="GO" id="GO:0016891">
    <property type="term" value="F:RNA endonuclease activity producing 5'-phosphomonoesters, hydrolytic mechanism"/>
    <property type="evidence" value="ECO:0007669"/>
    <property type="project" value="TreeGrafter"/>
</dbReference>
<evidence type="ECO:0000256" key="1">
    <source>
        <dbReference type="ARBA" id="ARBA00000798"/>
    </source>
</evidence>
<evidence type="ECO:0000256" key="9">
    <source>
        <dbReference type="ARBA" id="ARBA00022729"/>
    </source>
</evidence>
<keyword evidence="12" id="KW-0843">Virulence</keyword>
<proteinExistence type="inferred from homology"/>
<evidence type="ECO:0000256" key="10">
    <source>
        <dbReference type="ARBA" id="ARBA00022801"/>
    </source>
</evidence>
<dbReference type="PROSITE" id="PS50035">
    <property type="entry name" value="PLD"/>
    <property type="match status" value="1"/>
</dbReference>
<dbReference type="HOGENOM" id="CLU_080814_3_0_5"/>
<organism evidence="17 18">
    <name type="scientific">Rickettsia monacensis</name>
    <dbReference type="NCBI Taxonomy" id="109232"/>
    <lineage>
        <taxon>Bacteria</taxon>
        <taxon>Pseudomonadati</taxon>
        <taxon>Pseudomonadota</taxon>
        <taxon>Alphaproteobacteria</taxon>
        <taxon>Rickettsiales</taxon>
        <taxon>Rickettsiaceae</taxon>
        <taxon>Rickettsieae</taxon>
        <taxon>Rickettsia</taxon>
        <taxon>spotted fever group</taxon>
    </lineage>
</organism>
<comment type="catalytic activity">
    <reaction evidence="1">
        <text>a 1,2-diacyl-sn-glycero-3-phosphocholine + H2O = a 1,2-diacyl-sn-glycero-3-phosphate + choline + H(+)</text>
        <dbReference type="Rhea" id="RHEA:14445"/>
        <dbReference type="ChEBI" id="CHEBI:15354"/>
        <dbReference type="ChEBI" id="CHEBI:15377"/>
        <dbReference type="ChEBI" id="CHEBI:15378"/>
        <dbReference type="ChEBI" id="CHEBI:57643"/>
        <dbReference type="ChEBI" id="CHEBI:58608"/>
        <dbReference type="EC" id="3.1.4.4"/>
    </reaction>
</comment>
<comment type="subunit">
    <text evidence="5">Homodimer.</text>
</comment>
<reference evidence="17 18" key="1">
    <citation type="submission" date="2015-01" db="EMBL/GenBank/DDBJ databases">
        <title>Draft genome sequence of Rickettsia monacensis strain IrR/Munich.</title>
        <authorList>
            <person name="Felsheim R.F."/>
            <person name="Johnson S.L."/>
            <person name="Kurtti T.J."/>
            <person name="Munderloh U.G."/>
        </authorList>
    </citation>
    <scope>NUCLEOTIDE SEQUENCE [LARGE SCALE GENOMIC DNA]</scope>
    <source>
        <strain evidence="17 18">IrR/Munich</strain>
    </source>
</reference>
<evidence type="ECO:0000256" key="14">
    <source>
        <dbReference type="ARBA" id="ARBA00029594"/>
    </source>
</evidence>
<dbReference type="STRING" id="109232.RMONA_05790"/>
<keyword evidence="15" id="KW-0472">Membrane</keyword>
<comment type="function">
    <text evidence="2">Could be a virulence factor.</text>
</comment>
<keyword evidence="11" id="KW-0442">Lipid degradation</keyword>
<evidence type="ECO:0000313" key="18">
    <source>
        <dbReference type="Proteomes" id="UP000018149"/>
    </source>
</evidence>
<name>A0A0B7J0D5_9RICK</name>
<dbReference type="PANTHER" id="PTHR43856">
    <property type="entry name" value="CARDIOLIPIN HYDROLASE"/>
    <property type="match status" value="1"/>
</dbReference>
<dbReference type="Proteomes" id="UP000018149">
    <property type="component" value="Chromosome I"/>
</dbReference>
<dbReference type="KEGG" id="rmc:RMONA_05790"/>
<feature type="transmembrane region" description="Helical" evidence="15">
    <location>
        <begin position="20"/>
        <end position="41"/>
    </location>
</feature>
<keyword evidence="13" id="KW-0443">Lipid metabolism</keyword>
<evidence type="ECO:0000256" key="15">
    <source>
        <dbReference type="SAM" id="Phobius"/>
    </source>
</evidence>
<dbReference type="InterPro" id="IPR025202">
    <property type="entry name" value="PLD-like_dom"/>
</dbReference>
<evidence type="ECO:0000256" key="13">
    <source>
        <dbReference type="ARBA" id="ARBA00023098"/>
    </source>
</evidence>
<evidence type="ECO:0000259" key="16">
    <source>
        <dbReference type="PROSITE" id="PS50035"/>
    </source>
</evidence>
<dbReference type="CDD" id="cd09170">
    <property type="entry name" value="PLDc_Nuc"/>
    <property type="match status" value="1"/>
</dbReference>
<gene>
    <name evidence="17" type="primary">pld_2</name>
    <name evidence="17" type="ORF">RMONA_05790</name>
</gene>
<dbReference type="FunFam" id="3.30.870.10:FF:000089">
    <property type="entry name" value="Phospholipase D"/>
    <property type="match status" value="1"/>
</dbReference>
<evidence type="ECO:0000256" key="2">
    <source>
        <dbReference type="ARBA" id="ARBA00003145"/>
    </source>
</evidence>
<dbReference type="SMART" id="SM00155">
    <property type="entry name" value="PLDc"/>
    <property type="match status" value="1"/>
</dbReference>
<evidence type="ECO:0000256" key="7">
    <source>
        <dbReference type="ARBA" id="ARBA00018392"/>
    </source>
</evidence>
<evidence type="ECO:0000256" key="8">
    <source>
        <dbReference type="ARBA" id="ARBA00022525"/>
    </source>
</evidence>
<sequence>MFENKVKLAKKSRNIHNIVISLIIGITLGITIDHSILNLLVSPDVQTAHSTQNEMSIPSKIIPEESRAIVMPSSKIDTCFTPPSGCSKVITAIIDKASTSIYVQAYGFTDVDIADSLIAAHKRGVQVKILLDKSNLYSKYSKLAKIKSAGIDVLIDNVPGIAHNKVMIIDEYTVITGSFNFSKNADYKNAENVIIINDPIVARQYLQNWLSREHVNNNLTKQD</sequence>
<dbReference type="EC" id="3.1.4.4" evidence="6"/>
<dbReference type="PANTHER" id="PTHR43856:SF1">
    <property type="entry name" value="MITOCHONDRIAL CARDIOLIPIN HYDROLASE"/>
    <property type="match status" value="1"/>
</dbReference>
<keyword evidence="10 17" id="KW-0378">Hydrolase</keyword>
<keyword evidence="9" id="KW-0732">Signal</keyword>
<evidence type="ECO:0000256" key="3">
    <source>
        <dbReference type="ARBA" id="ARBA00004613"/>
    </source>
</evidence>
<keyword evidence="15" id="KW-1133">Transmembrane helix</keyword>
<dbReference type="GO" id="GO:0004630">
    <property type="term" value="F:phospholipase D activity"/>
    <property type="evidence" value="ECO:0007669"/>
    <property type="project" value="UniProtKB-EC"/>
</dbReference>
<keyword evidence="18" id="KW-1185">Reference proteome</keyword>
<comment type="similarity">
    <text evidence="4">Belongs to the phospholipase D family.</text>
</comment>
<keyword evidence="8" id="KW-0964">Secreted</keyword>
<dbReference type="Pfam" id="PF13091">
    <property type="entry name" value="PLDc_2"/>
    <property type="match status" value="1"/>
</dbReference>
<evidence type="ECO:0000256" key="6">
    <source>
        <dbReference type="ARBA" id="ARBA00012027"/>
    </source>
</evidence>